<dbReference type="AlphaFoldDB" id="B1I2V4"/>
<dbReference type="Proteomes" id="UP000008544">
    <property type="component" value="Chromosome"/>
</dbReference>
<name>B1I2V4_DESAP</name>
<dbReference type="HOGENOM" id="CLU_2583976_0_0_9"/>
<proteinExistence type="predicted"/>
<reference evidence="1 2" key="2">
    <citation type="journal article" date="2008" name="Science">
        <title>Environmental genomics reveals a single-species ecosystem deep within Earth.</title>
        <authorList>
            <person name="Chivian D."/>
            <person name="Brodie E.L."/>
            <person name="Alm E.J."/>
            <person name="Culley D.E."/>
            <person name="Dehal P.S."/>
            <person name="Desantis T.Z."/>
            <person name="Gihring T.M."/>
            <person name="Lapidus A."/>
            <person name="Lin L.H."/>
            <person name="Lowry S.R."/>
            <person name="Moser D.P."/>
            <person name="Richardson P.M."/>
            <person name="Southam G."/>
            <person name="Wanger G."/>
            <person name="Pratt L.M."/>
            <person name="Andersen G.L."/>
            <person name="Hazen T.C."/>
            <person name="Brockman F.J."/>
            <person name="Arkin A.P."/>
            <person name="Onstott T.C."/>
        </authorList>
    </citation>
    <scope>NUCLEOTIDE SEQUENCE [LARGE SCALE GENOMIC DNA]</scope>
    <source>
        <strain evidence="1 2">MP104C</strain>
    </source>
</reference>
<dbReference type="EMBL" id="CP000860">
    <property type="protein sequence ID" value="ACA59288.1"/>
    <property type="molecule type" value="Genomic_DNA"/>
</dbReference>
<protein>
    <submittedName>
        <fullName evidence="1">Uncharacterized protein</fullName>
    </submittedName>
</protein>
<reference evidence="2" key="1">
    <citation type="submission" date="2007-10" db="EMBL/GenBank/DDBJ databases">
        <title>Complete sequence of chromosome of Desulforudis audaxviator MP104C.</title>
        <authorList>
            <person name="Copeland A."/>
            <person name="Lucas S."/>
            <person name="Lapidus A."/>
            <person name="Barry K."/>
            <person name="Glavina del Rio T."/>
            <person name="Dalin E."/>
            <person name="Tice H."/>
            <person name="Bruce D."/>
            <person name="Pitluck S."/>
            <person name="Lowry S.R."/>
            <person name="Larimer F."/>
            <person name="Land M.L."/>
            <person name="Hauser L."/>
            <person name="Kyrpides N."/>
            <person name="Ivanova N.N."/>
            <person name="Richardson P."/>
        </authorList>
    </citation>
    <scope>NUCLEOTIDE SEQUENCE [LARGE SCALE GENOMIC DNA]</scope>
    <source>
        <strain evidence="2">MP104C</strain>
    </source>
</reference>
<keyword evidence="2" id="KW-1185">Reference proteome</keyword>
<evidence type="ECO:0000313" key="1">
    <source>
        <dbReference type="EMBL" id="ACA59288.1"/>
    </source>
</evidence>
<organism evidence="1 2">
    <name type="scientific">Desulforudis audaxviator (strain MP104C)</name>
    <dbReference type="NCBI Taxonomy" id="477974"/>
    <lineage>
        <taxon>Bacteria</taxon>
        <taxon>Bacillati</taxon>
        <taxon>Bacillota</taxon>
        <taxon>Clostridia</taxon>
        <taxon>Thermoanaerobacterales</taxon>
        <taxon>Candidatus Desulforudaceae</taxon>
        <taxon>Candidatus Desulforudis</taxon>
    </lineage>
</organism>
<sequence>MSADHLAQEIEKLSPNELHRLYRVIVAKLAIPLQEPESFYDDWGDPEVDKTYAKTWQFGVIEHESQKNCLPTIKTGADWT</sequence>
<dbReference type="KEGG" id="dau:Daud_0766"/>
<accession>B1I2V4</accession>
<dbReference type="eggNOG" id="ENOG502ZX50">
    <property type="taxonomic scope" value="Bacteria"/>
</dbReference>
<evidence type="ECO:0000313" key="2">
    <source>
        <dbReference type="Proteomes" id="UP000008544"/>
    </source>
</evidence>
<gene>
    <name evidence="1" type="ordered locus">Daud_0766</name>
</gene>